<reference evidence="7 8" key="1">
    <citation type="submission" date="2013-10" db="EMBL/GenBank/DDBJ databases">
        <title>The Genome Sequence of Acinetobacter nectaris CIP 110549.</title>
        <authorList>
            <consortium name="The Broad Institute Genomics Platform"/>
            <consortium name="The Broad Institute Genome Sequencing Center for Infectious Disease"/>
            <person name="Cerqueira G."/>
            <person name="Feldgarden M."/>
            <person name="Courvalin P."/>
            <person name="Grillot-Courvalin C."/>
            <person name="Clermont D."/>
            <person name="Rocha E."/>
            <person name="Yoon E.-J."/>
            <person name="Nemec A."/>
            <person name="Young S.K."/>
            <person name="Zeng Q."/>
            <person name="Gargeya S."/>
            <person name="Fitzgerald M."/>
            <person name="Abouelleil A."/>
            <person name="Alvarado L."/>
            <person name="Berlin A.M."/>
            <person name="Chapman S.B."/>
            <person name="Gainer-Dewar J."/>
            <person name="Goldberg J."/>
            <person name="Gnerre S."/>
            <person name="Griggs A."/>
            <person name="Gujja S."/>
            <person name="Hansen M."/>
            <person name="Howarth C."/>
            <person name="Imamovic A."/>
            <person name="Ireland A."/>
            <person name="Larimer J."/>
            <person name="McCowan C."/>
            <person name="Murphy C."/>
            <person name="Pearson M."/>
            <person name="Poon T.W."/>
            <person name="Priest M."/>
            <person name="Roberts A."/>
            <person name="Saif S."/>
            <person name="Shea T."/>
            <person name="Sykes S."/>
            <person name="Wortman J."/>
            <person name="Nusbaum C."/>
            <person name="Birren B."/>
        </authorList>
    </citation>
    <scope>NUCLEOTIDE SEQUENCE [LARGE SCALE GENOMIC DNA]</scope>
    <source>
        <strain evidence="7 8">CIP 110549</strain>
    </source>
</reference>
<feature type="domain" description="Phosphotyrosine protein phosphatase I" evidence="6">
    <location>
        <begin position="7"/>
        <end position="162"/>
    </location>
</feature>
<protein>
    <recommendedName>
        <fullName evidence="2">protein-tyrosine-phosphatase</fullName>
        <ecNumber evidence="2">3.1.3.48</ecNumber>
    </recommendedName>
</protein>
<dbReference type="AlphaFoldDB" id="V2TYU6"/>
<proteinExistence type="inferred from homology"/>
<keyword evidence="8" id="KW-1185">Reference proteome</keyword>
<evidence type="ECO:0000313" key="8">
    <source>
        <dbReference type="Proteomes" id="UP000023785"/>
    </source>
</evidence>
<organism evidence="7 8">
    <name type="scientific">Acinetobacter nectaris CIP 110549</name>
    <dbReference type="NCBI Taxonomy" id="1392540"/>
    <lineage>
        <taxon>Bacteria</taxon>
        <taxon>Pseudomonadati</taxon>
        <taxon>Pseudomonadota</taxon>
        <taxon>Gammaproteobacteria</taxon>
        <taxon>Moraxellales</taxon>
        <taxon>Moraxellaceae</taxon>
        <taxon>Acinetobacter</taxon>
    </lineage>
</organism>
<keyword evidence="3" id="KW-0378">Hydrolase</keyword>
<dbReference type="Pfam" id="PF01451">
    <property type="entry name" value="LMWPc"/>
    <property type="match status" value="1"/>
</dbReference>
<feature type="active site" evidence="5">
    <location>
        <position position="19"/>
    </location>
</feature>
<evidence type="ECO:0000256" key="2">
    <source>
        <dbReference type="ARBA" id="ARBA00013064"/>
    </source>
</evidence>
<evidence type="ECO:0000256" key="3">
    <source>
        <dbReference type="ARBA" id="ARBA00022801"/>
    </source>
</evidence>
<dbReference type="CDD" id="cd16343">
    <property type="entry name" value="LMWPTP"/>
    <property type="match status" value="1"/>
</dbReference>
<dbReference type="Proteomes" id="UP000023785">
    <property type="component" value="Unassembled WGS sequence"/>
</dbReference>
<dbReference type="RefSeq" id="WP_023271921.1">
    <property type="nucleotide sequence ID" value="NZ_KI530712.1"/>
</dbReference>
<sequence>MTYKEPYRILCVCLGNICRSPTAEVVLRHVVEKNNLKIIVDSAGTSNYHIGDAPDSRSQLHAKKRGYHLSALRGRQLATRDFTKFDLILAMDEQNLQQIEKLKSIAEQEFGASALKAELAMMTREDKSQHNVAIADPYYGVGTGFEDVLDQCESASHAWVSYFQQHHIG</sequence>
<evidence type="ECO:0000313" key="7">
    <source>
        <dbReference type="EMBL" id="ESK40890.1"/>
    </source>
</evidence>
<dbReference type="InterPro" id="IPR017867">
    <property type="entry name" value="Tyr_phospatase_low_mol_wt"/>
</dbReference>
<comment type="similarity">
    <text evidence="1">Belongs to the low molecular weight phosphotyrosine protein phosphatase family.</text>
</comment>
<evidence type="ECO:0000256" key="5">
    <source>
        <dbReference type="PIRSR" id="PIRSR617867-1"/>
    </source>
</evidence>
<dbReference type="Gene3D" id="3.40.50.2300">
    <property type="match status" value="1"/>
</dbReference>
<dbReference type="EMBL" id="AYER01000002">
    <property type="protein sequence ID" value="ESK40890.1"/>
    <property type="molecule type" value="Genomic_DNA"/>
</dbReference>
<dbReference type="PRINTS" id="PR00719">
    <property type="entry name" value="LMWPTPASE"/>
</dbReference>
<feature type="active site" description="Proton donor" evidence="5">
    <location>
        <position position="136"/>
    </location>
</feature>
<keyword evidence="4" id="KW-0904">Protein phosphatase</keyword>
<dbReference type="PATRIC" id="fig|1392540.3.peg.308"/>
<dbReference type="STRING" id="1392540.P256_00318"/>
<dbReference type="SUPFAM" id="SSF52788">
    <property type="entry name" value="Phosphotyrosine protein phosphatases I"/>
    <property type="match status" value="1"/>
</dbReference>
<dbReference type="InterPro" id="IPR036196">
    <property type="entry name" value="Ptyr_pPase_sf"/>
</dbReference>
<dbReference type="InterPro" id="IPR023485">
    <property type="entry name" value="Ptyr_pPase"/>
</dbReference>
<gene>
    <name evidence="7" type="ORF">P256_00318</name>
</gene>
<dbReference type="SMART" id="SM00226">
    <property type="entry name" value="LMWPc"/>
    <property type="match status" value="1"/>
</dbReference>
<dbReference type="GO" id="GO:0004725">
    <property type="term" value="F:protein tyrosine phosphatase activity"/>
    <property type="evidence" value="ECO:0007669"/>
    <property type="project" value="UniProtKB-EC"/>
</dbReference>
<dbReference type="HOGENOM" id="CLU_071415_2_2_6"/>
<accession>V2TYU6</accession>
<dbReference type="PANTHER" id="PTHR11717:SF7">
    <property type="entry name" value="LOW MOLECULAR WEIGHT PHOSPHOTYROSINE PROTEIN PHOSPHATASE"/>
    <property type="match status" value="1"/>
</dbReference>
<dbReference type="OrthoDB" id="9784339at2"/>
<dbReference type="PANTHER" id="PTHR11717">
    <property type="entry name" value="LOW MOLECULAR WEIGHT PROTEIN TYROSINE PHOSPHATASE"/>
    <property type="match status" value="1"/>
</dbReference>
<comment type="caution">
    <text evidence="7">The sequence shown here is derived from an EMBL/GenBank/DDBJ whole genome shotgun (WGS) entry which is preliminary data.</text>
</comment>
<evidence type="ECO:0000256" key="1">
    <source>
        <dbReference type="ARBA" id="ARBA00011063"/>
    </source>
</evidence>
<evidence type="ECO:0000256" key="4">
    <source>
        <dbReference type="ARBA" id="ARBA00022912"/>
    </source>
</evidence>
<name>V2TYU6_9GAMM</name>
<dbReference type="InterPro" id="IPR050438">
    <property type="entry name" value="LMW_PTPase"/>
</dbReference>
<dbReference type="EC" id="3.1.3.48" evidence="2"/>
<dbReference type="eggNOG" id="COG0394">
    <property type="taxonomic scope" value="Bacteria"/>
</dbReference>
<evidence type="ECO:0000259" key="6">
    <source>
        <dbReference type="SMART" id="SM00226"/>
    </source>
</evidence>
<feature type="active site" description="Nucleophile" evidence="5">
    <location>
        <position position="13"/>
    </location>
</feature>